<keyword evidence="4" id="KW-1185">Reference proteome</keyword>
<name>A0A8J2V8L7_9FLAO</name>
<dbReference type="AlphaFoldDB" id="A0A8J2V8L7"/>
<comment type="caution">
    <text evidence="3">The sequence shown here is derived from an EMBL/GenBank/DDBJ whole genome shotgun (WGS) entry which is preliminary data.</text>
</comment>
<dbReference type="RefSeq" id="WP_188438938.1">
    <property type="nucleotide sequence ID" value="NZ_BMGK01000001.1"/>
</dbReference>
<keyword evidence="1" id="KW-1133">Transmembrane helix</keyword>
<dbReference type="Proteomes" id="UP000652231">
    <property type="component" value="Unassembled WGS sequence"/>
</dbReference>
<dbReference type="Pfam" id="PF03544">
    <property type="entry name" value="TonB_C"/>
    <property type="match status" value="1"/>
</dbReference>
<dbReference type="EMBL" id="BMGK01000001">
    <property type="protein sequence ID" value="GGD83122.1"/>
    <property type="molecule type" value="Genomic_DNA"/>
</dbReference>
<evidence type="ECO:0000313" key="4">
    <source>
        <dbReference type="Proteomes" id="UP000652231"/>
    </source>
</evidence>
<keyword evidence="1" id="KW-0812">Transmembrane</keyword>
<dbReference type="GO" id="GO:0055085">
    <property type="term" value="P:transmembrane transport"/>
    <property type="evidence" value="ECO:0007669"/>
    <property type="project" value="InterPro"/>
</dbReference>
<feature type="domain" description="TonB C-terminal" evidence="2">
    <location>
        <begin position="169"/>
        <end position="236"/>
    </location>
</feature>
<proteinExistence type="predicted"/>
<evidence type="ECO:0000313" key="3">
    <source>
        <dbReference type="EMBL" id="GGD83122.1"/>
    </source>
</evidence>
<sequence>MEPKKNPKADLSKRSIFFFQIGLIIMLFITWQAIEWKTYDKSLVDIGQLNLDDEDEEEIPITEFIPPPPPPPPPPPAPEIIEVVDDEEEIEETIIESTETDQFEEIVEIETIEEAVEEIDDVPFAVIENVPIYPGCENMKNNQQRKDCMSEKIQSFVTRKFNTELANDLGLSGRQRISVQFKIDNKGNVVEVLARAPHPRLESEAKNVISQLPKMTPGKQRGKAVNVMYSLPILFQVEN</sequence>
<evidence type="ECO:0000256" key="1">
    <source>
        <dbReference type="SAM" id="Phobius"/>
    </source>
</evidence>
<reference evidence="3" key="2">
    <citation type="submission" date="2020-09" db="EMBL/GenBank/DDBJ databases">
        <authorList>
            <person name="Sun Q."/>
            <person name="Zhou Y."/>
        </authorList>
    </citation>
    <scope>NUCLEOTIDE SEQUENCE</scope>
    <source>
        <strain evidence="3">CGMCC 1.12924</strain>
    </source>
</reference>
<dbReference type="SUPFAM" id="SSF74653">
    <property type="entry name" value="TolA/TonB C-terminal domain"/>
    <property type="match status" value="1"/>
</dbReference>
<reference evidence="3" key="1">
    <citation type="journal article" date="2014" name="Int. J. Syst. Evol. Microbiol.">
        <title>Complete genome sequence of Corynebacterium casei LMG S-19264T (=DSM 44701T), isolated from a smear-ripened cheese.</title>
        <authorList>
            <consortium name="US DOE Joint Genome Institute (JGI-PGF)"/>
            <person name="Walter F."/>
            <person name="Albersmeier A."/>
            <person name="Kalinowski J."/>
            <person name="Ruckert C."/>
        </authorList>
    </citation>
    <scope>NUCLEOTIDE SEQUENCE</scope>
    <source>
        <strain evidence="3">CGMCC 1.12924</strain>
    </source>
</reference>
<organism evidence="3 4">
    <name type="scientific">Planktosalinus lacus</name>
    <dbReference type="NCBI Taxonomy" id="1526573"/>
    <lineage>
        <taxon>Bacteria</taxon>
        <taxon>Pseudomonadati</taxon>
        <taxon>Bacteroidota</taxon>
        <taxon>Flavobacteriia</taxon>
        <taxon>Flavobacteriales</taxon>
        <taxon>Flavobacteriaceae</taxon>
        <taxon>Planktosalinus</taxon>
    </lineage>
</organism>
<dbReference type="Gene3D" id="3.30.1150.10">
    <property type="match status" value="1"/>
</dbReference>
<protein>
    <recommendedName>
        <fullName evidence="2">TonB C-terminal domain-containing protein</fullName>
    </recommendedName>
</protein>
<evidence type="ECO:0000259" key="2">
    <source>
        <dbReference type="Pfam" id="PF03544"/>
    </source>
</evidence>
<gene>
    <name evidence="3" type="ORF">GCM10011312_04020</name>
</gene>
<feature type="transmembrane region" description="Helical" evidence="1">
    <location>
        <begin position="16"/>
        <end position="34"/>
    </location>
</feature>
<accession>A0A8J2V8L7</accession>
<keyword evidence="1" id="KW-0472">Membrane</keyword>
<dbReference type="InterPro" id="IPR037682">
    <property type="entry name" value="TonB_C"/>
</dbReference>